<dbReference type="RefSeq" id="XP_007718427.1">
    <property type="nucleotide sequence ID" value="XM_007720237.1"/>
</dbReference>
<reference evidence="2 3" key="1">
    <citation type="journal article" date="2013" name="PLoS Genet.">
        <title>Comparative genome structure, secondary metabolite, and effector coding capacity across Cochliobolus pathogens.</title>
        <authorList>
            <person name="Condon B.J."/>
            <person name="Leng Y."/>
            <person name="Wu D."/>
            <person name="Bushley K.E."/>
            <person name="Ohm R.A."/>
            <person name="Otillar R."/>
            <person name="Martin J."/>
            <person name="Schackwitz W."/>
            <person name="Grimwood J."/>
            <person name="MohdZainudin N."/>
            <person name="Xue C."/>
            <person name="Wang R."/>
            <person name="Manning V.A."/>
            <person name="Dhillon B."/>
            <person name="Tu Z.J."/>
            <person name="Steffenson B.J."/>
            <person name="Salamov A."/>
            <person name="Sun H."/>
            <person name="Lowry S."/>
            <person name="LaButti K."/>
            <person name="Han J."/>
            <person name="Copeland A."/>
            <person name="Lindquist E."/>
            <person name="Barry K."/>
            <person name="Schmutz J."/>
            <person name="Baker S.E."/>
            <person name="Ciuffetti L.M."/>
            <person name="Grigoriev I.V."/>
            <person name="Zhong S."/>
            <person name="Turgeon B.G."/>
        </authorList>
    </citation>
    <scope>NUCLEOTIDE SEQUENCE [LARGE SCALE GENOMIC DNA]</scope>
    <source>
        <strain evidence="2 3">26-R-13</strain>
    </source>
</reference>
<accession>W6XP50</accession>
<organism evidence="2 3">
    <name type="scientific">Cochliobolus carbonum (strain 26-R-13)</name>
    <name type="common">Maize leaf spot fungus</name>
    <name type="synonym">Bipolaris zeicola</name>
    <dbReference type="NCBI Taxonomy" id="930089"/>
    <lineage>
        <taxon>Eukaryota</taxon>
        <taxon>Fungi</taxon>
        <taxon>Dikarya</taxon>
        <taxon>Ascomycota</taxon>
        <taxon>Pezizomycotina</taxon>
        <taxon>Dothideomycetes</taxon>
        <taxon>Pleosporomycetidae</taxon>
        <taxon>Pleosporales</taxon>
        <taxon>Pleosporineae</taxon>
        <taxon>Pleosporaceae</taxon>
        <taxon>Bipolaris</taxon>
    </lineage>
</organism>
<evidence type="ECO:0000313" key="3">
    <source>
        <dbReference type="Proteomes" id="UP000053841"/>
    </source>
</evidence>
<sequence length="60" mass="6709">RYPTVITNINMNLASKTLAQRLPSSVCSTYAARSEHDNVPVSTLSHRRLGRHSRTEQAQS</sequence>
<keyword evidence="3" id="KW-1185">Reference proteome</keyword>
<proteinExistence type="predicted"/>
<dbReference type="EMBL" id="KI964965">
    <property type="protein sequence ID" value="EUC27268.1"/>
    <property type="molecule type" value="Genomic_DNA"/>
</dbReference>
<dbReference type="AlphaFoldDB" id="W6XP50"/>
<evidence type="ECO:0000256" key="1">
    <source>
        <dbReference type="SAM" id="MobiDB-lite"/>
    </source>
</evidence>
<feature type="non-terminal residue" evidence="2">
    <location>
        <position position="1"/>
    </location>
</feature>
<dbReference type="OrthoDB" id="3688333at2759"/>
<dbReference type="KEGG" id="bze:COCCADRAFT_112159"/>
<evidence type="ECO:0000313" key="2">
    <source>
        <dbReference type="EMBL" id="EUC27268.1"/>
    </source>
</evidence>
<name>W6XP50_COCC2</name>
<dbReference type="GeneID" id="19144407"/>
<gene>
    <name evidence="2" type="ORF">COCCADRAFT_112159</name>
</gene>
<dbReference type="Proteomes" id="UP000053841">
    <property type="component" value="Unassembled WGS sequence"/>
</dbReference>
<dbReference type="HOGENOM" id="CLU_2984415_0_0_1"/>
<protein>
    <submittedName>
        <fullName evidence="2">Uncharacterized protein</fullName>
    </submittedName>
</protein>
<feature type="region of interest" description="Disordered" evidence="1">
    <location>
        <begin position="38"/>
        <end position="60"/>
    </location>
</feature>